<evidence type="ECO:0000313" key="2">
    <source>
        <dbReference type="EMBL" id="KKN14829.1"/>
    </source>
</evidence>
<reference evidence="2" key="1">
    <citation type="journal article" date="2015" name="Nature">
        <title>Complex archaea that bridge the gap between prokaryotes and eukaryotes.</title>
        <authorList>
            <person name="Spang A."/>
            <person name="Saw J.H."/>
            <person name="Jorgensen S.L."/>
            <person name="Zaremba-Niedzwiedzka K."/>
            <person name="Martijn J."/>
            <person name="Lind A.E."/>
            <person name="van Eijk R."/>
            <person name="Schleper C."/>
            <person name="Guy L."/>
            <person name="Ettema T.J."/>
        </authorList>
    </citation>
    <scope>NUCLEOTIDE SEQUENCE</scope>
</reference>
<accession>A0A0F9NA37</accession>
<gene>
    <name evidence="2" type="ORF">LCGC14_0992090</name>
</gene>
<dbReference type="EMBL" id="LAZR01003778">
    <property type="protein sequence ID" value="KKN14829.1"/>
    <property type="molecule type" value="Genomic_DNA"/>
</dbReference>
<comment type="caution">
    <text evidence="2">The sequence shown here is derived from an EMBL/GenBank/DDBJ whole genome shotgun (WGS) entry which is preliminary data.</text>
</comment>
<sequence>MAGELTDKEFEALLKETTEGPFLTLGERRRADEAAFLRRSLIEGLPIVSPGGAELGVEPVPLPPLPRLPIATLGGAIAGEEIGILAGTGVGAALAPAFPPAAFLGPVIGGGLGAAFGGFVGKLAQDTAEQISGAPEKPLGKQLREAAEEARIQGAIGAGGVAIGRTLRGGLLSRKLEEGAEEFDVLLRKFGGADAPAETIAKKTQARLPDIAEGVADGAFFSGNQFIRHENKINKVIDDMVESLRGTAPDEAGVVLIDALEGGESLLASASQKSYEATDRILGVGVEELKIIKQVEIGLFGPTGQMLTREQAETVFKAVGAKVNLRPVRIEAEKLFASIAEVEGFAAEAEILARIINLPNNITFGAAQRLRSGLLKQTRDAVESGVRQRIEGILTGGIDEAMEVAARTADPSGEALKFWRNANALWKMKAEKFNSPFIKALRRREFPDEVYASIIRGAGGPSRVKEIMRLVGPEAGGVFQRAYTEQLFSKAFSPALNQASGKSLLSSLTKGTEGRLSQEILTSEQMKGMKTIARGLINRQKKIVSPGRFAIMLLQVGAITGAATAVAVGKGEGVAFGVGGALLIGPNILARITTNSRIARFIVFGMTEPIGTRAGITAATRVFLAAKKAQKEIQREGRPREPVVPLQGPLAPIGPQAPISPGPSLPQPQSTTPTAVFGVRG</sequence>
<name>A0A0F9NA37_9ZZZZ</name>
<organism evidence="2">
    <name type="scientific">marine sediment metagenome</name>
    <dbReference type="NCBI Taxonomy" id="412755"/>
    <lineage>
        <taxon>unclassified sequences</taxon>
        <taxon>metagenomes</taxon>
        <taxon>ecological metagenomes</taxon>
    </lineage>
</organism>
<dbReference type="AlphaFoldDB" id="A0A0F9NA37"/>
<feature type="compositionally biased region" description="Basic and acidic residues" evidence="1">
    <location>
        <begin position="631"/>
        <end position="641"/>
    </location>
</feature>
<protein>
    <submittedName>
        <fullName evidence="2">Uncharacterized protein</fullName>
    </submittedName>
</protein>
<proteinExistence type="predicted"/>
<evidence type="ECO:0000256" key="1">
    <source>
        <dbReference type="SAM" id="MobiDB-lite"/>
    </source>
</evidence>
<feature type="region of interest" description="Disordered" evidence="1">
    <location>
        <begin position="631"/>
        <end position="681"/>
    </location>
</feature>